<evidence type="ECO:0000256" key="1">
    <source>
        <dbReference type="ARBA" id="ARBA00004167"/>
    </source>
</evidence>
<proteinExistence type="predicted"/>
<dbReference type="GO" id="GO:0006898">
    <property type="term" value="P:receptor-mediated endocytosis"/>
    <property type="evidence" value="ECO:0007669"/>
    <property type="project" value="TreeGrafter"/>
</dbReference>
<dbReference type="InterPro" id="IPR001881">
    <property type="entry name" value="EGF-like_Ca-bd_dom"/>
</dbReference>
<dbReference type="SUPFAM" id="SSF57424">
    <property type="entry name" value="LDL receptor-like module"/>
    <property type="match status" value="2"/>
</dbReference>
<dbReference type="EnsemblMetazoa" id="MESCA004917-RA">
    <property type="protein sequence ID" value="MESCA004917-PA"/>
    <property type="gene ID" value="MESCA004917"/>
</dbReference>
<dbReference type="InterPro" id="IPR000742">
    <property type="entry name" value="EGF"/>
</dbReference>
<evidence type="ECO:0000256" key="9">
    <source>
        <dbReference type="ARBA" id="ARBA00023157"/>
    </source>
</evidence>
<feature type="disulfide bond" evidence="12">
    <location>
        <begin position="46"/>
        <end position="64"/>
    </location>
</feature>
<dbReference type="Pfam" id="PF12662">
    <property type="entry name" value="cEGF"/>
    <property type="match status" value="1"/>
</dbReference>
<dbReference type="Gene3D" id="2.10.25.10">
    <property type="entry name" value="Laminin"/>
    <property type="match status" value="1"/>
</dbReference>
<dbReference type="InterPro" id="IPR000152">
    <property type="entry name" value="EGF-type_Asp/Asn_hydroxyl_site"/>
</dbReference>
<dbReference type="EMBL" id="CAQQ02170759">
    <property type="status" value="NOT_ANNOTATED_CDS"/>
    <property type="molecule type" value="Genomic_DNA"/>
</dbReference>
<keyword evidence="2" id="KW-0245">EGF-like domain</keyword>
<evidence type="ECO:0000259" key="14">
    <source>
        <dbReference type="PROSITE" id="PS01186"/>
    </source>
</evidence>
<dbReference type="PROSITE" id="PS50068">
    <property type="entry name" value="LDLRA_2"/>
    <property type="match status" value="2"/>
</dbReference>
<dbReference type="OMA" id="CEENECE"/>
<feature type="disulfide bond" evidence="12">
    <location>
        <begin position="39"/>
        <end position="51"/>
    </location>
</feature>
<comment type="caution">
    <text evidence="12">Lacks conserved residue(s) required for the propagation of feature annotation.</text>
</comment>
<keyword evidence="4" id="KW-0812">Transmembrane</keyword>
<dbReference type="GO" id="GO:0043235">
    <property type="term" value="C:receptor complex"/>
    <property type="evidence" value="ECO:0007669"/>
    <property type="project" value="TreeGrafter"/>
</dbReference>
<dbReference type="PROSITE" id="PS01186">
    <property type="entry name" value="EGF_2"/>
    <property type="match status" value="1"/>
</dbReference>
<evidence type="ECO:0000256" key="4">
    <source>
        <dbReference type="ARBA" id="ARBA00022692"/>
    </source>
</evidence>
<dbReference type="PROSITE" id="PS01209">
    <property type="entry name" value="LDLRA_1"/>
    <property type="match status" value="1"/>
</dbReference>
<dbReference type="SMART" id="SM00181">
    <property type="entry name" value="EGF"/>
    <property type="match status" value="1"/>
</dbReference>
<keyword evidence="8" id="KW-0472">Membrane</keyword>
<evidence type="ECO:0000256" key="12">
    <source>
        <dbReference type="PROSITE-ProRule" id="PRU00124"/>
    </source>
</evidence>
<reference evidence="15" key="2">
    <citation type="submission" date="2015-06" db="UniProtKB">
        <authorList>
            <consortium name="EnsemblMetazoa"/>
        </authorList>
    </citation>
    <scope>IDENTIFICATION</scope>
</reference>
<dbReference type="Gene3D" id="4.10.400.10">
    <property type="entry name" value="Low-density Lipoprotein Receptor"/>
    <property type="match status" value="2"/>
</dbReference>
<dbReference type="InterPro" id="IPR000033">
    <property type="entry name" value="LDLR_classB_rpt"/>
</dbReference>
<dbReference type="InterPro" id="IPR002172">
    <property type="entry name" value="LDrepeatLR_classA_rpt"/>
</dbReference>
<dbReference type="PROSITE" id="PS51120">
    <property type="entry name" value="LDLRB"/>
    <property type="match status" value="2"/>
</dbReference>
<sequence>MFTCGNGRCINNLWVCDHDNDCGDGTDEGKFCNSKYKTCSPEDFTCQNFKCIRKRYRCDGEDDCGDHSDEVDCKKENVTCPAGKFQLSDCSDDSDEPAHCNVDECAKVEIHQCGHKCVDTLTGYYCDCNQGYKLLADGKACADIDECLEKPGVCSQHCSNTPGGYYSISVDWVADNLYWAEVDRTGSKPRGRIMVAKTDGRYRRAIVSAGLEIPTSVVVNPQLGRMYWSDAGSAPKIEVSWMDGSKRRPVITEAIRHPAGLTIDYAQDHTIYWVDTKLNTIESMKPDGSIRKTIVK</sequence>
<dbReference type="InterPro" id="IPR051221">
    <property type="entry name" value="LDLR-related"/>
</dbReference>
<dbReference type="SMART" id="SM00192">
    <property type="entry name" value="LDLa"/>
    <property type="match status" value="2"/>
</dbReference>
<evidence type="ECO:0000256" key="10">
    <source>
        <dbReference type="ARBA" id="ARBA00023170"/>
    </source>
</evidence>
<dbReference type="PROSITE" id="PS01187">
    <property type="entry name" value="EGF_CA"/>
    <property type="match status" value="1"/>
</dbReference>
<dbReference type="GO" id="GO:0016324">
    <property type="term" value="C:apical plasma membrane"/>
    <property type="evidence" value="ECO:0007669"/>
    <property type="project" value="TreeGrafter"/>
</dbReference>
<comment type="subcellular location">
    <subcellularLocation>
        <location evidence="1">Membrane</location>
        <topology evidence="1">Single-pass membrane protein</topology>
    </subcellularLocation>
</comment>
<keyword evidence="5" id="KW-0732">Signal</keyword>
<dbReference type="InterPro" id="IPR036055">
    <property type="entry name" value="LDL_receptor-like_sf"/>
</dbReference>
<feature type="repeat" description="LDL-receptor class B" evidence="13">
    <location>
        <begin position="269"/>
        <end position="296"/>
    </location>
</feature>
<evidence type="ECO:0000256" key="13">
    <source>
        <dbReference type="PROSITE-ProRule" id="PRU00461"/>
    </source>
</evidence>
<dbReference type="InterPro" id="IPR023415">
    <property type="entry name" value="LDLR_class-A_CS"/>
</dbReference>
<dbReference type="EMBL" id="CAQQ02170758">
    <property type="status" value="NOT_ANNOTATED_CDS"/>
    <property type="molecule type" value="Genomic_DNA"/>
</dbReference>
<dbReference type="InterPro" id="IPR018097">
    <property type="entry name" value="EGF_Ca-bd_CS"/>
</dbReference>
<dbReference type="STRING" id="36166.T1GMY1"/>
<keyword evidence="6" id="KW-0677">Repeat</keyword>
<dbReference type="SUPFAM" id="SSF63825">
    <property type="entry name" value="YWTD domain"/>
    <property type="match status" value="1"/>
</dbReference>
<keyword evidence="3" id="KW-0254">Endocytosis</keyword>
<dbReference type="AlphaFoldDB" id="T1GMY1"/>
<dbReference type="Gene3D" id="2.120.10.30">
    <property type="entry name" value="TolB, C-terminal domain"/>
    <property type="match status" value="1"/>
</dbReference>
<reference evidence="16" key="1">
    <citation type="submission" date="2013-02" db="EMBL/GenBank/DDBJ databases">
        <authorList>
            <person name="Hughes D."/>
        </authorList>
    </citation>
    <scope>NUCLEOTIDE SEQUENCE</scope>
    <source>
        <strain>Durham</strain>
        <strain evidence="16">NC isolate 2 -- Noor lab</strain>
    </source>
</reference>
<dbReference type="Pfam" id="PF00058">
    <property type="entry name" value="Ldl_recept_b"/>
    <property type="match status" value="1"/>
</dbReference>
<evidence type="ECO:0000256" key="6">
    <source>
        <dbReference type="ARBA" id="ARBA00022737"/>
    </source>
</evidence>
<evidence type="ECO:0000256" key="11">
    <source>
        <dbReference type="ARBA" id="ARBA00023180"/>
    </source>
</evidence>
<dbReference type="InterPro" id="IPR026823">
    <property type="entry name" value="cEGF"/>
</dbReference>
<dbReference type="PROSITE" id="PS00010">
    <property type="entry name" value="ASX_HYDROXYL"/>
    <property type="match status" value="1"/>
</dbReference>
<dbReference type="GO" id="GO:0005509">
    <property type="term" value="F:calcium ion binding"/>
    <property type="evidence" value="ECO:0007669"/>
    <property type="project" value="InterPro"/>
</dbReference>
<dbReference type="SUPFAM" id="SSF57196">
    <property type="entry name" value="EGF/Laminin"/>
    <property type="match status" value="1"/>
</dbReference>
<evidence type="ECO:0000256" key="8">
    <source>
        <dbReference type="ARBA" id="ARBA00023136"/>
    </source>
</evidence>
<dbReference type="Proteomes" id="UP000015102">
    <property type="component" value="Unassembled WGS sequence"/>
</dbReference>
<feature type="disulfide bond" evidence="12">
    <location>
        <begin position="4"/>
        <end position="22"/>
    </location>
</feature>
<feature type="repeat" description="LDL-receptor class B" evidence="13">
    <location>
        <begin position="224"/>
        <end position="267"/>
    </location>
</feature>
<organism evidence="15 16">
    <name type="scientific">Megaselia scalaris</name>
    <name type="common">Humpbacked fly</name>
    <name type="synonym">Phora scalaris</name>
    <dbReference type="NCBI Taxonomy" id="36166"/>
    <lineage>
        <taxon>Eukaryota</taxon>
        <taxon>Metazoa</taxon>
        <taxon>Ecdysozoa</taxon>
        <taxon>Arthropoda</taxon>
        <taxon>Hexapoda</taxon>
        <taxon>Insecta</taxon>
        <taxon>Pterygota</taxon>
        <taxon>Neoptera</taxon>
        <taxon>Endopterygota</taxon>
        <taxon>Diptera</taxon>
        <taxon>Brachycera</taxon>
        <taxon>Muscomorpha</taxon>
        <taxon>Platypezoidea</taxon>
        <taxon>Phoridae</taxon>
        <taxon>Megaseliini</taxon>
        <taxon>Megaselia</taxon>
    </lineage>
</organism>
<evidence type="ECO:0000313" key="15">
    <source>
        <dbReference type="EnsemblMetazoa" id="MESCA004917-PA"/>
    </source>
</evidence>
<keyword evidence="10" id="KW-0675">Receptor</keyword>
<keyword evidence="7" id="KW-1133">Transmembrane helix</keyword>
<dbReference type="InterPro" id="IPR011042">
    <property type="entry name" value="6-blade_b-propeller_TolB-like"/>
</dbReference>
<keyword evidence="16" id="KW-1185">Reference proteome</keyword>
<name>T1GMY1_MEGSC</name>
<evidence type="ECO:0000256" key="5">
    <source>
        <dbReference type="ARBA" id="ARBA00022729"/>
    </source>
</evidence>
<dbReference type="SMART" id="SM00135">
    <property type="entry name" value="LY"/>
    <property type="match status" value="3"/>
</dbReference>
<keyword evidence="11" id="KW-0325">Glycoprotein</keyword>
<evidence type="ECO:0000256" key="7">
    <source>
        <dbReference type="ARBA" id="ARBA00022989"/>
    </source>
</evidence>
<protein>
    <recommendedName>
        <fullName evidence="14">EGF-like domain-containing protein</fullName>
    </recommendedName>
</protein>
<dbReference type="PRINTS" id="PR00261">
    <property type="entry name" value="LDLRECEPTOR"/>
</dbReference>
<evidence type="ECO:0000313" key="16">
    <source>
        <dbReference type="Proteomes" id="UP000015102"/>
    </source>
</evidence>
<dbReference type="SMART" id="SM00179">
    <property type="entry name" value="EGF_CA"/>
    <property type="match status" value="2"/>
</dbReference>
<accession>T1GMY1</accession>
<feature type="domain" description="EGF-like" evidence="14">
    <location>
        <begin position="126"/>
        <end position="141"/>
    </location>
</feature>
<dbReference type="Pfam" id="PF00057">
    <property type="entry name" value="Ldl_recept_a"/>
    <property type="match status" value="2"/>
</dbReference>
<dbReference type="PANTHER" id="PTHR22722">
    <property type="entry name" value="LOW-DENSITY LIPOPROTEIN RECEPTOR-RELATED PROTEIN 2-RELATED"/>
    <property type="match status" value="1"/>
</dbReference>
<keyword evidence="9 12" id="KW-1015">Disulfide bond</keyword>
<dbReference type="CDD" id="cd00112">
    <property type="entry name" value="LDLa"/>
    <property type="match status" value="2"/>
</dbReference>
<evidence type="ECO:0000256" key="3">
    <source>
        <dbReference type="ARBA" id="ARBA00022583"/>
    </source>
</evidence>
<evidence type="ECO:0000256" key="2">
    <source>
        <dbReference type="ARBA" id="ARBA00022536"/>
    </source>
</evidence>
<feature type="disulfide bond" evidence="12">
    <location>
        <begin position="58"/>
        <end position="73"/>
    </location>
</feature>
<dbReference type="GO" id="GO:0042562">
    <property type="term" value="F:hormone binding"/>
    <property type="evidence" value="ECO:0007669"/>
    <property type="project" value="TreeGrafter"/>
</dbReference>
<dbReference type="HOGENOM" id="CLU_008163_1_2_1"/>